<evidence type="ECO:0000313" key="1">
    <source>
        <dbReference type="EMBL" id="KAK1523197.1"/>
    </source>
</evidence>
<sequence>MPLLDHLPQALLRHWTQMQRDHIPIQEACQLSACPHASEANTISSKSRFHTYEWAIVVDSMLEVSAHLTVNSTLVHPANRPSASSSHAMQRYGQTSGNRLPPVGREIDTTIHLSGRDHRLTHVATVLPAFGMCQRVWGRRLDHRPDPARLLRTTGRIQYHNQLYYAISTSKDSSPIFRCLASYGSRATGKCLICSISSILLNARNRSPSSAYLCCVTQGGTRGIILSSIGALFAIQKHICYTKSTIYFGIHYWSLRACLDVASAGTGTKADE</sequence>
<protein>
    <submittedName>
        <fullName evidence="1">Uncharacterized protein</fullName>
    </submittedName>
</protein>
<dbReference type="EMBL" id="MOPA01000014">
    <property type="protein sequence ID" value="KAK1523197.1"/>
    <property type="molecule type" value="Genomic_DNA"/>
</dbReference>
<keyword evidence="2" id="KW-1185">Reference proteome</keyword>
<proteinExistence type="predicted"/>
<gene>
    <name evidence="1" type="ORF">CPAR01_14050</name>
</gene>
<reference evidence="1 2" key="1">
    <citation type="submission" date="2016-10" db="EMBL/GenBank/DDBJ databases">
        <title>The genome sequence of Colletotrichum fioriniae PJ7.</title>
        <authorList>
            <person name="Baroncelli R."/>
        </authorList>
    </citation>
    <scope>NUCLEOTIDE SEQUENCE [LARGE SCALE GENOMIC DNA]</scope>
    <source>
        <strain evidence="1 2">IMI 384185</strain>
    </source>
</reference>
<dbReference type="GeneID" id="85382201"/>
<organism evidence="1 2">
    <name type="scientific">Colletotrichum paranaense</name>
    <dbReference type="NCBI Taxonomy" id="1914294"/>
    <lineage>
        <taxon>Eukaryota</taxon>
        <taxon>Fungi</taxon>
        <taxon>Dikarya</taxon>
        <taxon>Ascomycota</taxon>
        <taxon>Pezizomycotina</taxon>
        <taxon>Sordariomycetes</taxon>
        <taxon>Hypocreomycetidae</taxon>
        <taxon>Glomerellales</taxon>
        <taxon>Glomerellaceae</taxon>
        <taxon>Colletotrichum</taxon>
        <taxon>Colletotrichum acutatum species complex</taxon>
    </lineage>
</organism>
<comment type="caution">
    <text evidence="1">The sequence shown here is derived from an EMBL/GenBank/DDBJ whole genome shotgun (WGS) entry which is preliminary data.</text>
</comment>
<name>A0ABQ9S306_9PEZI</name>
<dbReference type="Proteomes" id="UP001241169">
    <property type="component" value="Unassembled WGS sequence"/>
</dbReference>
<accession>A0ABQ9S306</accession>
<dbReference type="RefSeq" id="XP_060343036.1">
    <property type="nucleotide sequence ID" value="XM_060498302.1"/>
</dbReference>
<evidence type="ECO:0000313" key="2">
    <source>
        <dbReference type="Proteomes" id="UP001241169"/>
    </source>
</evidence>